<accession>A0A5M9N247</accession>
<reference evidence="1 2" key="1">
    <citation type="submission" date="2019-08" db="EMBL/GenBank/DDBJ databases">
        <title>The genome sequence of a newly discovered highly antifungal drug resistant Aspergillus species, Aspergillus tanneri NIH 1004.</title>
        <authorList>
            <person name="Mounaud S."/>
            <person name="Singh I."/>
            <person name="Joardar V."/>
            <person name="Pakala S."/>
            <person name="Pakala S."/>
            <person name="Venepally P."/>
            <person name="Chung J.K."/>
            <person name="Losada L."/>
            <person name="Nierman W.C."/>
        </authorList>
    </citation>
    <scope>NUCLEOTIDE SEQUENCE [LARGE SCALE GENOMIC DNA]</scope>
    <source>
        <strain evidence="1 2">NIH1004</strain>
    </source>
</reference>
<evidence type="ECO:0000313" key="2">
    <source>
        <dbReference type="Proteomes" id="UP000324241"/>
    </source>
</evidence>
<name>A0A5M9N247_9EURO</name>
<dbReference type="Proteomes" id="UP000324241">
    <property type="component" value="Unassembled WGS sequence"/>
</dbReference>
<dbReference type="AlphaFoldDB" id="A0A5M9N247"/>
<dbReference type="EMBL" id="QUQM01000001">
    <property type="protein sequence ID" value="KAA8651049.1"/>
    <property type="molecule type" value="Genomic_DNA"/>
</dbReference>
<comment type="caution">
    <text evidence="1">The sequence shown here is derived from an EMBL/GenBank/DDBJ whole genome shotgun (WGS) entry which is preliminary data.</text>
</comment>
<sequence>MAPMFVFDELLVTCAGVPVPDEWNVKVEVDVGVDIVELDAAIKNQTVSEMNACQIFLELQMISGNATSIGSTVLRECCGSLLAAEVIAINIQIPGAIGTYRLGMERIVALRFGRATGDIFICRAEGAAWTADVKRIYRYPAVDLEICQAGTIPAQSPSERTRFGCHDGGWVRDNPKI</sequence>
<dbReference type="GeneID" id="54326444"/>
<proteinExistence type="predicted"/>
<organism evidence="1 2">
    <name type="scientific">Aspergillus tanneri</name>
    <dbReference type="NCBI Taxonomy" id="1220188"/>
    <lineage>
        <taxon>Eukaryota</taxon>
        <taxon>Fungi</taxon>
        <taxon>Dikarya</taxon>
        <taxon>Ascomycota</taxon>
        <taxon>Pezizomycotina</taxon>
        <taxon>Eurotiomycetes</taxon>
        <taxon>Eurotiomycetidae</taxon>
        <taxon>Eurotiales</taxon>
        <taxon>Aspergillaceae</taxon>
        <taxon>Aspergillus</taxon>
        <taxon>Aspergillus subgen. Circumdati</taxon>
    </lineage>
</organism>
<protein>
    <submittedName>
        <fullName evidence="1">Uncharacterized protein</fullName>
    </submittedName>
</protein>
<evidence type="ECO:0000313" key="1">
    <source>
        <dbReference type="EMBL" id="KAA8651049.1"/>
    </source>
</evidence>
<dbReference type="RefSeq" id="XP_033430410.1">
    <property type="nucleotide sequence ID" value="XM_033568415.1"/>
</dbReference>
<gene>
    <name evidence="1" type="ORF">ATNIH1004_003742</name>
</gene>